<dbReference type="InterPro" id="IPR043129">
    <property type="entry name" value="ATPase_NBD"/>
</dbReference>
<evidence type="ECO:0000313" key="4">
    <source>
        <dbReference type="Proteomes" id="UP000199001"/>
    </source>
</evidence>
<dbReference type="PANTHER" id="PTHR18964:SF149">
    <property type="entry name" value="BIFUNCTIONAL UDP-N-ACETYLGLUCOSAMINE 2-EPIMERASE_N-ACETYLMANNOSAMINE KINASE"/>
    <property type="match status" value="1"/>
</dbReference>
<protein>
    <submittedName>
        <fullName evidence="3">Sugar kinase of the NBD/HSP70 family, may contain an N-terminal HTH domain</fullName>
    </submittedName>
</protein>
<dbReference type="PANTHER" id="PTHR18964">
    <property type="entry name" value="ROK (REPRESSOR, ORF, KINASE) FAMILY"/>
    <property type="match status" value="1"/>
</dbReference>
<keyword evidence="3" id="KW-0418">Kinase</keyword>
<dbReference type="Gene3D" id="3.30.420.40">
    <property type="match status" value="2"/>
</dbReference>
<dbReference type="InterPro" id="IPR036388">
    <property type="entry name" value="WH-like_DNA-bd_sf"/>
</dbReference>
<dbReference type="STRING" id="47855.GA0070606_6318"/>
<dbReference type="SUPFAM" id="SSF46785">
    <property type="entry name" value="Winged helix' DNA-binding domain"/>
    <property type="match status" value="1"/>
</dbReference>
<dbReference type="GO" id="GO:0003677">
    <property type="term" value="F:DNA binding"/>
    <property type="evidence" value="ECO:0007669"/>
    <property type="project" value="InterPro"/>
</dbReference>
<keyword evidence="4" id="KW-1185">Reference proteome</keyword>
<feature type="domain" description="HTH iclR-type" evidence="2">
    <location>
        <begin position="6"/>
        <end position="51"/>
    </location>
</feature>
<dbReference type="GO" id="GO:0016301">
    <property type="term" value="F:kinase activity"/>
    <property type="evidence" value="ECO:0007669"/>
    <property type="project" value="UniProtKB-KW"/>
</dbReference>
<evidence type="ECO:0000256" key="1">
    <source>
        <dbReference type="ARBA" id="ARBA00006479"/>
    </source>
</evidence>
<evidence type="ECO:0000259" key="2">
    <source>
        <dbReference type="Pfam" id="PF09339"/>
    </source>
</evidence>
<dbReference type="AlphaFoldDB" id="A0A1C6W2U8"/>
<name>A0A1C6W2U8_9ACTN</name>
<dbReference type="Pfam" id="PF09339">
    <property type="entry name" value="HTH_IclR"/>
    <property type="match status" value="1"/>
</dbReference>
<dbReference type="EMBL" id="FMHZ01000002">
    <property type="protein sequence ID" value="SCL72836.1"/>
    <property type="molecule type" value="Genomic_DNA"/>
</dbReference>
<dbReference type="SUPFAM" id="SSF53067">
    <property type="entry name" value="Actin-like ATPase domain"/>
    <property type="match status" value="1"/>
</dbReference>
<gene>
    <name evidence="3" type="ORF">GA0070606_6318</name>
</gene>
<sequence length="363" mass="38466">MLRRMNAVATLRALRKLDAPTLTELAHEVGLSRPATEGALGDLAGRGLVVEVAPPAGKRLGRPARHYRFRAEAGYAVGVEITAEQVRLFLADLDGRIINRQSTQTPADSAPAYRLSQVETSLDRALAEARVTRSDLWAAAVGTPGVIDPDGRITSCVVIPQWEGTHLAQTLGRFLACPVLAENDANLAAVAEHWRGVAQEADDVVYVLTGQHTGIGVLIGGRLHRGRWGGAGEVGVLPEMGLRCTVEALIGPDNAERLIGPGAVLDAVRAGDTAARDRLEHLAARMARGVAAVSLALDPELVVVGGALTLPGDVLIEPLRRYVEPLLLNPTRLTGSSLGDEAVRLGAVRLALNRIEEGLYRVG</sequence>
<comment type="similarity">
    <text evidence="1">Belongs to the ROK (NagC/XylR) family.</text>
</comment>
<dbReference type="InterPro" id="IPR000600">
    <property type="entry name" value="ROK"/>
</dbReference>
<dbReference type="Proteomes" id="UP000199001">
    <property type="component" value="Unassembled WGS sequence"/>
</dbReference>
<dbReference type="Pfam" id="PF00480">
    <property type="entry name" value="ROK"/>
    <property type="match status" value="2"/>
</dbReference>
<dbReference type="InterPro" id="IPR005471">
    <property type="entry name" value="Tscrpt_reg_IclR_N"/>
</dbReference>
<keyword evidence="3" id="KW-0808">Transferase</keyword>
<accession>A0A1C6W2U8</accession>
<proteinExistence type="inferred from homology"/>
<organism evidence="3 4">
    <name type="scientific">Micromonospora citrea</name>
    <dbReference type="NCBI Taxonomy" id="47855"/>
    <lineage>
        <taxon>Bacteria</taxon>
        <taxon>Bacillati</taxon>
        <taxon>Actinomycetota</taxon>
        <taxon>Actinomycetes</taxon>
        <taxon>Micromonosporales</taxon>
        <taxon>Micromonosporaceae</taxon>
        <taxon>Micromonospora</taxon>
    </lineage>
</organism>
<dbReference type="GO" id="GO:0006355">
    <property type="term" value="P:regulation of DNA-templated transcription"/>
    <property type="evidence" value="ECO:0007669"/>
    <property type="project" value="InterPro"/>
</dbReference>
<evidence type="ECO:0000313" key="3">
    <source>
        <dbReference type="EMBL" id="SCL72836.1"/>
    </source>
</evidence>
<reference evidence="4" key="1">
    <citation type="submission" date="2016-06" db="EMBL/GenBank/DDBJ databases">
        <authorList>
            <person name="Varghese N."/>
            <person name="Submissions Spin"/>
        </authorList>
    </citation>
    <scope>NUCLEOTIDE SEQUENCE [LARGE SCALE GENOMIC DNA]</scope>
    <source>
        <strain evidence="4">DSM 43903</strain>
    </source>
</reference>
<dbReference type="Gene3D" id="1.10.10.10">
    <property type="entry name" value="Winged helix-like DNA-binding domain superfamily/Winged helix DNA-binding domain"/>
    <property type="match status" value="1"/>
</dbReference>
<dbReference type="InterPro" id="IPR036390">
    <property type="entry name" value="WH_DNA-bd_sf"/>
</dbReference>